<organism evidence="1 2">
    <name type="scientific">Alligator mississippiensis</name>
    <name type="common">American alligator</name>
    <dbReference type="NCBI Taxonomy" id="8496"/>
    <lineage>
        <taxon>Eukaryota</taxon>
        <taxon>Metazoa</taxon>
        <taxon>Chordata</taxon>
        <taxon>Craniata</taxon>
        <taxon>Vertebrata</taxon>
        <taxon>Euteleostomi</taxon>
        <taxon>Archelosauria</taxon>
        <taxon>Archosauria</taxon>
        <taxon>Crocodylia</taxon>
        <taxon>Alligatoridae</taxon>
        <taxon>Alligatorinae</taxon>
        <taxon>Alligator</taxon>
    </lineage>
</organism>
<evidence type="ECO:0000313" key="1">
    <source>
        <dbReference type="EMBL" id="KYO32809.1"/>
    </source>
</evidence>
<proteinExistence type="predicted"/>
<dbReference type="Proteomes" id="UP000050525">
    <property type="component" value="Unassembled WGS sequence"/>
</dbReference>
<keyword evidence="2" id="KW-1185">Reference proteome</keyword>
<evidence type="ECO:0000313" key="2">
    <source>
        <dbReference type="Proteomes" id="UP000050525"/>
    </source>
</evidence>
<dbReference type="EMBL" id="AKHW03003879">
    <property type="protein sequence ID" value="KYO32809.1"/>
    <property type="molecule type" value="Genomic_DNA"/>
</dbReference>
<reference evidence="1 2" key="1">
    <citation type="journal article" date="2012" name="Genome Biol.">
        <title>Sequencing three crocodilian genomes to illuminate the evolution of archosaurs and amniotes.</title>
        <authorList>
            <person name="St John J.A."/>
            <person name="Braun E.L."/>
            <person name="Isberg S.R."/>
            <person name="Miles L.G."/>
            <person name="Chong A.Y."/>
            <person name="Gongora J."/>
            <person name="Dalzell P."/>
            <person name="Moran C."/>
            <person name="Bed'hom B."/>
            <person name="Abzhanov A."/>
            <person name="Burgess S.C."/>
            <person name="Cooksey A.M."/>
            <person name="Castoe T.A."/>
            <person name="Crawford N.G."/>
            <person name="Densmore L.D."/>
            <person name="Drew J.C."/>
            <person name="Edwards S.V."/>
            <person name="Faircloth B.C."/>
            <person name="Fujita M.K."/>
            <person name="Greenwold M.J."/>
            <person name="Hoffmann F.G."/>
            <person name="Howard J.M."/>
            <person name="Iguchi T."/>
            <person name="Janes D.E."/>
            <person name="Khan S.Y."/>
            <person name="Kohno S."/>
            <person name="de Koning A.J."/>
            <person name="Lance S.L."/>
            <person name="McCarthy F.M."/>
            <person name="McCormack J.E."/>
            <person name="Merchant M.E."/>
            <person name="Peterson D.G."/>
            <person name="Pollock D.D."/>
            <person name="Pourmand N."/>
            <person name="Raney B.J."/>
            <person name="Roessler K.A."/>
            <person name="Sanford J.R."/>
            <person name="Sawyer R.H."/>
            <person name="Schmidt C.J."/>
            <person name="Triplett E.W."/>
            <person name="Tuberville T.D."/>
            <person name="Venegas-Anaya M."/>
            <person name="Howard J.T."/>
            <person name="Jarvis E.D."/>
            <person name="Guillette L.J.Jr."/>
            <person name="Glenn T.C."/>
            <person name="Green R.E."/>
            <person name="Ray D.A."/>
        </authorList>
    </citation>
    <scope>NUCLEOTIDE SEQUENCE [LARGE SCALE GENOMIC DNA]</scope>
    <source>
        <strain evidence="1">KSC_2009_1</strain>
    </source>
</reference>
<name>A0A151N884_ALLMI</name>
<dbReference type="AlphaFoldDB" id="A0A151N884"/>
<protein>
    <submittedName>
        <fullName evidence="1">Uncharacterized protein</fullName>
    </submittedName>
</protein>
<comment type="caution">
    <text evidence="1">The sequence shown here is derived from an EMBL/GenBank/DDBJ whole genome shotgun (WGS) entry which is preliminary data.</text>
</comment>
<sequence>METRKVTFQAHGKQIVCQTPLMKWAMQNRACRPDKVATHYVKQVIIHFVASHTACQLPTGKETKRKKEPECVFSTMI</sequence>
<gene>
    <name evidence="1" type="ORF">Y1Q_0009392</name>
</gene>
<accession>A0A151N884</accession>